<accession>A0A8X6FJG8</accession>
<organism evidence="1 2">
    <name type="scientific">Trichonephila clavata</name>
    <name type="common">Joro spider</name>
    <name type="synonym">Nephila clavata</name>
    <dbReference type="NCBI Taxonomy" id="2740835"/>
    <lineage>
        <taxon>Eukaryota</taxon>
        <taxon>Metazoa</taxon>
        <taxon>Ecdysozoa</taxon>
        <taxon>Arthropoda</taxon>
        <taxon>Chelicerata</taxon>
        <taxon>Arachnida</taxon>
        <taxon>Araneae</taxon>
        <taxon>Araneomorphae</taxon>
        <taxon>Entelegynae</taxon>
        <taxon>Araneoidea</taxon>
        <taxon>Nephilidae</taxon>
        <taxon>Trichonephila</taxon>
    </lineage>
</organism>
<comment type="caution">
    <text evidence="1">The sequence shown here is derived from an EMBL/GenBank/DDBJ whole genome shotgun (WGS) entry which is preliminary data.</text>
</comment>
<gene>
    <name evidence="1" type="ORF">TNCT_490531</name>
</gene>
<evidence type="ECO:0000313" key="2">
    <source>
        <dbReference type="Proteomes" id="UP000887116"/>
    </source>
</evidence>
<protein>
    <submittedName>
        <fullName evidence="1">Uncharacterized protein</fullName>
    </submittedName>
</protein>
<dbReference type="EMBL" id="BMAO01032331">
    <property type="protein sequence ID" value="GFQ81446.1"/>
    <property type="molecule type" value="Genomic_DNA"/>
</dbReference>
<sequence>EIRVTNLKDVDTNFILNKSARPIFFTVDFK</sequence>
<reference evidence="1" key="1">
    <citation type="submission" date="2020-07" db="EMBL/GenBank/DDBJ databases">
        <title>Multicomponent nature underlies the extraordinary mechanical properties of spider dragline silk.</title>
        <authorList>
            <person name="Kono N."/>
            <person name="Nakamura H."/>
            <person name="Mori M."/>
            <person name="Yoshida Y."/>
            <person name="Ohtoshi R."/>
            <person name="Malay A.D."/>
            <person name="Moran D.A.P."/>
            <person name="Tomita M."/>
            <person name="Numata K."/>
            <person name="Arakawa K."/>
        </authorList>
    </citation>
    <scope>NUCLEOTIDE SEQUENCE</scope>
</reference>
<dbReference type="AlphaFoldDB" id="A0A8X6FJG8"/>
<dbReference type="Proteomes" id="UP000887116">
    <property type="component" value="Unassembled WGS sequence"/>
</dbReference>
<name>A0A8X6FJG8_TRICU</name>
<proteinExistence type="predicted"/>
<evidence type="ECO:0000313" key="1">
    <source>
        <dbReference type="EMBL" id="GFQ81446.1"/>
    </source>
</evidence>
<feature type="non-terminal residue" evidence="1">
    <location>
        <position position="1"/>
    </location>
</feature>
<keyword evidence="2" id="KW-1185">Reference proteome</keyword>